<dbReference type="GO" id="GO:0032790">
    <property type="term" value="P:ribosome disassembly"/>
    <property type="evidence" value="ECO:0007669"/>
    <property type="project" value="TreeGrafter"/>
</dbReference>
<evidence type="ECO:0000313" key="6">
    <source>
        <dbReference type="EMBL" id="KAF4363002.1"/>
    </source>
</evidence>
<feature type="compositionally biased region" description="Basic and acidic residues" evidence="4">
    <location>
        <begin position="304"/>
        <end position="337"/>
    </location>
</feature>
<keyword evidence="3" id="KW-0648">Protein biosynthesis</keyword>
<dbReference type="NCBIfam" id="TIGR00168">
    <property type="entry name" value="infC"/>
    <property type="match status" value="1"/>
</dbReference>
<feature type="compositionally biased region" description="Polar residues" evidence="4">
    <location>
        <begin position="342"/>
        <end position="352"/>
    </location>
</feature>
<dbReference type="EMBL" id="JAATIP010000179">
    <property type="protein sequence ID" value="KAF4363002.1"/>
    <property type="molecule type" value="Genomic_DNA"/>
</dbReference>
<evidence type="ECO:0000313" key="8">
    <source>
        <dbReference type="EMBL" id="KAF4385418.1"/>
    </source>
</evidence>
<dbReference type="PANTHER" id="PTHR10938">
    <property type="entry name" value="TRANSLATION INITIATION FACTOR IF-3"/>
    <property type="match status" value="1"/>
</dbReference>
<feature type="compositionally biased region" description="Basic and acidic residues" evidence="4">
    <location>
        <begin position="449"/>
        <end position="458"/>
    </location>
</feature>
<keyword evidence="2" id="KW-0396">Initiation factor</keyword>
<sequence>MAFWCRIGKSKLKQFSNQFKSFPHASLLNPTISHTKSCLTPNSYSITIHNTPTEFCTNVRFFAAPVQFQAKPSKEDSKASGPRINEKITAQVIRLVMDNEHTVVSRDEALERARKLNLDLVEVQGTASPPVCKIMDFHKEKYVKQVRVKDRIKSKGEVALKTASAKEVRFSGKIEQKDLQMKADTVKRLMESGYRVKCHAKGTGDQDVLGILSRLSALIEDVTVVESGPLMGKDGAYVIVRHVKFGLPKKGTAKKMTSLVEASSGVQKDSLTSTPDSPGVMDDVNDVNSDLDSNEESFSDDDQDRSSNSDFHGSDKRHSFHDSKKSPETSRITENRYKKGGANNQFSNQGRQSPRDTRFSQQTRESEEASTNGPGFRSHRPPLNDATKREPFSPRPGYGNFSGSKPNAPGNHGMEAKVGENMEGNRYSVRSPAPRGSLGSNQNLPNSRPEGRQPHIDTSRQGGWGRFSSEGVKTK</sequence>
<feature type="compositionally biased region" description="Polar residues" evidence="4">
    <location>
        <begin position="359"/>
        <end position="373"/>
    </location>
</feature>
<dbReference type="Proteomes" id="UP000525078">
    <property type="component" value="Unassembled WGS sequence"/>
</dbReference>
<evidence type="ECO:0000256" key="3">
    <source>
        <dbReference type="ARBA" id="ARBA00022917"/>
    </source>
</evidence>
<evidence type="ECO:0000256" key="4">
    <source>
        <dbReference type="SAM" id="MobiDB-lite"/>
    </source>
</evidence>
<dbReference type="EMBL" id="JAATIQ010000085">
    <property type="protein sequence ID" value="KAF4385418.1"/>
    <property type="molecule type" value="Genomic_DNA"/>
</dbReference>
<evidence type="ECO:0000313" key="9">
    <source>
        <dbReference type="Proteomes" id="UP000525078"/>
    </source>
</evidence>
<dbReference type="PANTHER" id="PTHR10938:SF4">
    <property type="entry name" value="TRANSLATION INITIATION FACTOR IF3-1, MITOCHONDRIAL"/>
    <property type="match status" value="1"/>
</dbReference>
<organism evidence="8 10">
    <name type="scientific">Cannabis sativa</name>
    <name type="common">Hemp</name>
    <name type="synonym">Marijuana</name>
    <dbReference type="NCBI Taxonomy" id="3483"/>
    <lineage>
        <taxon>Eukaryota</taxon>
        <taxon>Viridiplantae</taxon>
        <taxon>Streptophyta</taxon>
        <taxon>Embryophyta</taxon>
        <taxon>Tracheophyta</taxon>
        <taxon>Spermatophyta</taxon>
        <taxon>Magnoliopsida</taxon>
        <taxon>eudicotyledons</taxon>
        <taxon>Gunneridae</taxon>
        <taxon>Pentapetalae</taxon>
        <taxon>rosids</taxon>
        <taxon>fabids</taxon>
        <taxon>Rosales</taxon>
        <taxon>Cannabaceae</taxon>
        <taxon>Cannabis</taxon>
    </lineage>
</organism>
<dbReference type="Proteomes" id="UP000583929">
    <property type="component" value="Unassembled WGS sequence"/>
</dbReference>
<keyword evidence="10" id="KW-1185">Reference proteome</keyword>
<feature type="domain" description="Translation initiation factor 3 N-terminal" evidence="5">
    <location>
        <begin position="84"/>
        <end position="150"/>
    </location>
</feature>
<evidence type="ECO:0000259" key="5">
    <source>
        <dbReference type="Pfam" id="PF05198"/>
    </source>
</evidence>
<feature type="compositionally biased region" description="Acidic residues" evidence="4">
    <location>
        <begin position="292"/>
        <end position="303"/>
    </location>
</feature>
<comment type="caution">
    <text evidence="8">The sequence shown here is derived from an EMBL/GenBank/DDBJ whole genome shotgun (WGS) entry which is preliminary data.</text>
</comment>
<dbReference type="Pfam" id="PF05198">
    <property type="entry name" value="IF3_N"/>
    <property type="match status" value="1"/>
</dbReference>
<feature type="compositionally biased region" description="Polar residues" evidence="4">
    <location>
        <begin position="260"/>
        <end position="276"/>
    </location>
</feature>
<comment type="similarity">
    <text evidence="1">Belongs to the IF-3 family.</text>
</comment>
<accession>A0A7J6GRM0</accession>
<evidence type="ECO:0000313" key="7">
    <source>
        <dbReference type="EMBL" id="KAF4372121.1"/>
    </source>
</evidence>
<proteinExistence type="inferred from homology"/>
<dbReference type="InterPro" id="IPR036787">
    <property type="entry name" value="T_IF-3_N_sf"/>
</dbReference>
<protein>
    <recommendedName>
        <fullName evidence="5">Translation initiation factor 3 N-terminal domain-containing protein</fullName>
    </recommendedName>
</protein>
<dbReference type="Gene3D" id="3.10.20.80">
    <property type="entry name" value="Translation initiation factor 3 (IF-3), N-terminal domain"/>
    <property type="match status" value="1"/>
</dbReference>
<feature type="region of interest" description="Disordered" evidence="4">
    <location>
        <begin position="258"/>
        <end position="475"/>
    </location>
</feature>
<dbReference type="InterPro" id="IPR019814">
    <property type="entry name" value="Translation_initiation_fac_3_N"/>
</dbReference>
<evidence type="ECO:0000256" key="1">
    <source>
        <dbReference type="ARBA" id="ARBA00005439"/>
    </source>
</evidence>
<reference evidence="9 10" key="1">
    <citation type="journal article" date="2020" name="bioRxiv">
        <title>Sequence and annotation of 42 cannabis genomes reveals extensive copy number variation in cannabinoid synthesis and pathogen resistance genes.</title>
        <authorList>
            <person name="Mckernan K.J."/>
            <person name="Helbert Y."/>
            <person name="Kane L.T."/>
            <person name="Ebling H."/>
            <person name="Zhang L."/>
            <person name="Liu B."/>
            <person name="Eaton Z."/>
            <person name="Mclaughlin S."/>
            <person name="Kingan S."/>
            <person name="Baybayan P."/>
            <person name="Concepcion G."/>
            <person name="Jordan M."/>
            <person name="Riva A."/>
            <person name="Barbazuk W."/>
            <person name="Harkins T."/>
        </authorList>
    </citation>
    <scope>NUCLEOTIDE SEQUENCE [LARGE SCALE GENOMIC DNA]</scope>
    <source>
        <strain evidence="9 10">cv. Jamaican Lion 4</strain>
        <strain evidence="8">Father</strain>
        <strain evidence="6">Mother</strain>
        <tissue evidence="8">Leaf</tissue>
    </source>
</reference>
<dbReference type="EMBL" id="JAATIP010000106">
    <property type="protein sequence ID" value="KAF4372121.1"/>
    <property type="molecule type" value="Genomic_DNA"/>
</dbReference>
<dbReference type="InterPro" id="IPR001288">
    <property type="entry name" value="Translation_initiation_fac_3"/>
</dbReference>
<dbReference type="GO" id="GO:0043022">
    <property type="term" value="F:ribosome binding"/>
    <property type="evidence" value="ECO:0007669"/>
    <property type="project" value="TreeGrafter"/>
</dbReference>
<gene>
    <name evidence="7" type="ORF">F8388_000337</name>
    <name evidence="6" type="ORF">F8388_020518</name>
    <name evidence="8" type="ORF">G4B88_005750</name>
</gene>
<dbReference type="InterPro" id="IPR036788">
    <property type="entry name" value="T_IF-3_C_sf"/>
</dbReference>
<dbReference type="AlphaFoldDB" id="A0A7J6GRM0"/>
<dbReference type="SUPFAM" id="SSF54364">
    <property type="entry name" value="Translation initiation factor IF3, N-terminal domain"/>
    <property type="match status" value="1"/>
</dbReference>
<dbReference type="SUPFAM" id="SSF55200">
    <property type="entry name" value="Translation initiation factor IF3, C-terminal domain"/>
    <property type="match status" value="1"/>
</dbReference>
<dbReference type="Gene3D" id="3.30.110.10">
    <property type="entry name" value="Translation initiation factor 3 (IF-3), C-terminal domain"/>
    <property type="match status" value="1"/>
</dbReference>
<evidence type="ECO:0000313" key="10">
    <source>
        <dbReference type="Proteomes" id="UP000583929"/>
    </source>
</evidence>
<dbReference type="GO" id="GO:0003743">
    <property type="term" value="F:translation initiation factor activity"/>
    <property type="evidence" value="ECO:0007669"/>
    <property type="project" value="UniProtKB-KW"/>
</dbReference>
<evidence type="ECO:0000256" key="2">
    <source>
        <dbReference type="ARBA" id="ARBA00022540"/>
    </source>
</evidence>
<name>A0A7J6GRM0_CANSA</name>